<evidence type="ECO:0000313" key="2">
    <source>
        <dbReference type="EMBL" id="KAK3244916.1"/>
    </source>
</evidence>
<organism evidence="2 3">
    <name type="scientific">Cymbomonas tetramitiformis</name>
    <dbReference type="NCBI Taxonomy" id="36881"/>
    <lineage>
        <taxon>Eukaryota</taxon>
        <taxon>Viridiplantae</taxon>
        <taxon>Chlorophyta</taxon>
        <taxon>Pyramimonadophyceae</taxon>
        <taxon>Pyramimonadales</taxon>
        <taxon>Pyramimonadaceae</taxon>
        <taxon>Cymbomonas</taxon>
    </lineage>
</organism>
<protein>
    <recommendedName>
        <fullName evidence="1">Mutator-like transposase domain-containing protein</fullName>
    </recommendedName>
</protein>
<evidence type="ECO:0000259" key="1">
    <source>
        <dbReference type="Pfam" id="PF20700"/>
    </source>
</evidence>
<dbReference type="InterPro" id="IPR049012">
    <property type="entry name" value="Mutator_transp_dom"/>
</dbReference>
<name>A0AAE0BY39_9CHLO</name>
<keyword evidence="3" id="KW-1185">Reference proteome</keyword>
<comment type="caution">
    <text evidence="2">The sequence shown here is derived from an EMBL/GenBank/DDBJ whole genome shotgun (WGS) entry which is preliminary data.</text>
</comment>
<dbReference type="Pfam" id="PF20700">
    <property type="entry name" value="Mutator"/>
    <property type="match status" value="1"/>
</dbReference>
<gene>
    <name evidence="2" type="ORF">CYMTET_45498</name>
</gene>
<feature type="domain" description="Mutator-like transposase" evidence="1">
    <location>
        <begin position="3"/>
        <end position="266"/>
    </location>
</feature>
<dbReference type="EMBL" id="LGRX02031226">
    <property type="protein sequence ID" value="KAK3244916.1"/>
    <property type="molecule type" value="Genomic_DNA"/>
</dbReference>
<reference evidence="2 3" key="1">
    <citation type="journal article" date="2015" name="Genome Biol. Evol.">
        <title>Comparative Genomics of a Bacterivorous Green Alga Reveals Evolutionary Causalities and Consequences of Phago-Mixotrophic Mode of Nutrition.</title>
        <authorList>
            <person name="Burns J.A."/>
            <person name="Paasch A."/>
            <person name="Narechania A."/>
            <person name="Kim E."/>
        </authorList>
    </citation>
    <scope>NUCLEOTIDE SEQUENCE [LARGE SCALE GENOMIC DNA]</scope>
    <source>
        <strain evidence="2 3">PLY_AMNH</strain>
    </source>
</reference>
<dbReference type="AlphaFoldDB" id="A0AAE0BY39"/>
<dbReference type="Proteomes" id="UP001190700">
    <property type="component" value="Unassembled WGS sequence"/>
</dbReference>
<proteinExistence type="predicted"/>
<accession>A0AAE0BY39</accession>
<evidence type="ECO:0000313" key="3">
    <source>
        <dbReference type="Proteomes" id="UP001190700"/>
    </source>
</evidence>
<sequence>MVGDIVESICREYCILALEEENQLTKEAGEVDADGVALLCCSGDMRCTTRGSGRTYASFCGCFTLIGCHTGKVLYCAFFDKMCAKCEHALRTNKPRPEHRCFKGAYGIYGTEDGQTTGVVDEEWTESSKAMETHGAFMSTLAVGLYRFEEFGLRARISSFIADEDSTMRARMNGPNVPGILKPVIKLSDPNHLKKLMTGDLIDLRKQQKWSGRILSESIIKYIVYNYMVLLKSVCVAQHIEDRVQFMIGAIANIVDHLLGCHGKCSDYIIPDEDGKGKTRHWCKVAGGDADHKPNLPGGAYLSRSAVDGYYEGIRMRVLKKYMDPVVIEKQLHGFLRMVMSP</sequence>